<evidence type="ECO:0000313" key="2">
    <source>
        <dbReference type="Proteomes" id="UP000623172"/>
    </source>
</evidence>
<dbReference type="Proteomes" id="UP000623172">
    <property type="component" value="Unassembled WGS sequence"/>
</dbReference>
<evidence type="ECO:0000313" key="1">
    <source>
        <dbReference type="EMBL" id="MBC8530562.1"/>
    </source>
</evidence>
<dbReference type="EMBL" id="JACRSR010000001">
    <property type="protein sequence ID" value="MBC8530562.1"/>
    <property type="molecule type" value="Genomic_DNA"/>
</dbReference>
<keyword evidence="2" id="KW-1185">Reference proteome</keyword>
<dbReference type="AlphaFoldDB" id="A0A926D3A7"/>
<dbReference type="RefSeq" id="WP_249314535.1">
    <property type="nucleotide sequence ID" value="NZ_JACRSR010000001.1"/>
</dbReference>
<accession>A0A926D3A7</accession>
<gene>
    <name evidence="1" type="ORF">H8696_01705</name>
</gene>
<sequence>MEKFKIVKSSERITSINRTIRLSPESFDRLSSLSQQSGVSFNRLVNQCIAYALQNLEED</sequence>
<organism evidence="1 2">
    <name type="scientific">Gehongia tenuis</name>
    <dbReference type="NCBI Taxonomy" id="2763655"/>
    <lineage>
        <taxon>Bacteria</taxon>
        <taxon>Bacillati</taxon>
        <taxon>Bacillota</taxon>
        <taxon>Clostridia</taxon>
        <taxon>Christensenellales</taxon>
        <taxon>Christensenellaceae</taxon>
        <taxon>Gehongia</taxon>
    </lineage>
</organism>
<comment type="caution">
    <text evidence="1">The sequence shown here is derived from an EMBL/GenBank/DDBJ whole genome shotgun (WGS) entry which is preliminary data.</text>
</comment>
<evidence type="ECO:0008006" key="3">
    <source>
        <dbReference type="Google" id="ProtNLM"/>
    </source>
</evidence>
<proteinExistence type="predicted"/>
<name>A0A926D3A7_9FIRM</name>
<protein>
    <recommendedName>
        <fullName evidence="3">Toxin-antitoxin system HicB family antitoxin</fullName>
    </recommendedName>
</protein>
<reference evidence="1" key="1">
    <citation type="submission" date="2020-08" db="EMBL/GenBank/DDBJ databases">
        <title>Genome public.</title>
        <authorList>
            <person name="Liu C."/>
            <person name="Sun Q."/>
        </authorList>
    </citation>
    <scope>NUCLEOTIDE SEQUENCE</scope>
    <source>
        <strain evidence="1">NSJ-53</strain>
    </source>
</reference>